<evidence type="ECO:0000313" key="2">
    <source>
        <dbReference type="Proteomes" id="UP000316603"/>
    </source>
</evidence>
<dbReference type="AlphaFoldDB" id="A0A561THG4"/>
<gene>
    <name evidence="1" type="ORF">FHX78_113490</name>
</gene>
<comment type="caution">
    <text evidence="1">The sequence shown here is derived from an EMBL/GenBank/DDBJ whole genome shotgun (WGS) entry which is preliminary data.</text>
</comment>
<protein>
    <submittedName>
        <fullName evidence="1">Uncharacterized protein</fullName>
    </submittedName>
</protein>
<accession>A0A561THG4</accession>
<evidence type="ECO:0000313" key="1">
    <source>
        <dbReference type="EMBL" id="TWF86521.1"/>
    </source>
</evidence>
<reference evidence="1 2" key="1">
    <citation type="submission" date="2019-06" db="EMBL/GenBank/DDBJ databases">
        <title>Sequencing the genomes of 1000 actinobacteria strains.</title>
        <authorList>
            <person name="Klenk H.-P."/>
        </authorList>
    </citation>
    <scope>NUCLEOTIDE SEQUENCE [LARGE SCALE GENOMIC DNA]</scope>
    <source>
        <strain evidence="1 2">DSM 41695</strain>
    </source>
</reference>
<name>A0A561THG4_9ACTN</name>
<organism evidence="1 2">
    <name type="scientific">Streptomyces capillispiralis</name>
    <dbReference type="NCBI Taxonomy" id="68182"/>
    <lineage>
        <taxon>Bacteria</taxon>
        <taxon>Bacillati</taxon>
        <taxon>Actinomycetota</taxon>
        <taxon>Actinomycetes</taxon>
        <taxon>Kitasatosporales</taxon>
        <taxon>Streptomycetaceae</taxon>
        <taxon>Streptomyces</taxon>
    </lineage>
</organism>
<sequence length="48" mass="5177">MTAVYCLGHLNASVTTRHYARPVAGRDDQVAEASDAWFSGHDGTPWGT</sequence>
<dbReference type="EMBL" id="VIWV01000001">
    <property type="protein sequence ID" value="TWF86521.1"/>
    <property type="molecule type" value="Genomic_DNA"/>
</dbReference>
<dbReference type="Proteomes" id="UP000316603">
    <property type="component" value="Unassembled WGS sequence"/>
</dbReference>
<proteinExistence type="predicted"/>
<keyword evidence="2" id="KW-1185">Reference proteome</keyword>